<evidence type="ECO:0000256" key="1">
    <source>
        <dbReference type="SAM" id="MobiDB-lite"/>
    </source>
</evidence>
<feature type="compositionally biased region" description="Basic residues" evidence="1">
    <location>
        <begin position="99"/>
        <end position="112"/>
    </location>
</feature>
<dbReference type="EMBL" id="JASCZI010033536">
    <property type="protein sequence ID" value="MED6128981.1"/>
    <property type="molecule type" value="Genomic_DNA"/>
</dbReference>
<dbReference type="Proteomes" id="UP001341840">
    <property type="component" value="Unassembled WGS sequence"/>
</dbReference>
<feature type="non-terminal residue" evidence="2">
    <location>
        <position position="1"/>
    </location>
</feature>
<name>A0ABU6RXW4_9FABA</name>
<accession>A0ABU6RXW4</accession>
<evidence type="ECO:0000313" key="2">
    <source>
        <dbReference type="EMBL" id="MED6128981.1"/>
    </source>
</evidence>
<sequence length="112" mass="12631">LGPLKKTKEIFTTADASVVSVVGIAENVLVLLGRPFLKTAKFKLIYYDEIFTFSIGNAIEIFHLTPPPKPRKRSLHQLQESKGKKALRKKEKAAAKVKEKPKRNSSCKKRIQ</sequence>
<protein>
    <submittedName>
        <fullName evidence="2">Uncharacterized protein</fullName>
    </submittedName>
</protein>
<evidence type="ECO:0000313" key="3">
    <source>
        <dbReference type="Proteomes" id="UP001341840"/>
    </source>
</evidence>
<reference evidence="2 3" key="1">
    <citation type="journal article" date="2023" name="Plants (Basel)">
        <title>Bridging the Gap: Combining Genomics and Transcriptomics Approaches to Understand Stylosanthes scabra, an Orphan Legume from the Brazilian Caatinga.</title>
        <authorList>
            <person name="Ferreira-Neto J.R.C."/>
            <person name="da Silva M.D."/>
            <person name="Binneck E."/>
            <person name="de Melo N.F."/>
            <person name="da Silva R.H."/>
            <person name="de Melo A.L.T.M."/>
            <person name="Pandolfi V."/>
            <person name="Bustamante F.O."/>
            <person name="Brasileiro-Vidal A.C."/>
            <person name="Benko-Iseppon A.M."/>
        </authorList>
    </citation>
    <scope>NUCLEOTIDE SEQUENCE [LARGE SCALE GENOMIC DNA]</scope>
    <source>
        <tissue evidence="2">Leaves</tissue>
    </source>
</reference>
<keyword evidence="3" id="KW-1185">Reference proteome</keyword>
<organism evidence="2 3">
    <name type="scientific">Stylosanthes scabra</name>
    <dbReference type="NCBI Taxonomy" id="79078"/>
    <lineage>
        <taxon>Eukaryota</taxon>
        <taxon>Viridiplantae</taxon>
        <taxon>Streptophyta</taxon>
        <taxon>Embryophyta</taxon>
        <taxon>Tracheophyta</taxon>
        <taxon>Spermatophyta</taxon>
        <taxon>Magnoliopsida</taxon>
        <taxon>eudicotyledons</taxon>
        <taxon>Gunneridae</taxon>
        <taxon>Pentapetalae</taxon>
        <taxon>rosids</taxon>
        <taxon>fabids</taxon>
        <taxon>Fabales</taxon>
        <taxon>Fabaceae</taxon>
        <taxon>Papilionoideae</taxon>
        <taxon>50 kb inversion clade</taxon>
        <taxon>dalbergioids sensu lato</taxon>
        <taxon>Dalbergieae</taxon>
        <taxon>Pterocarpus clade</taxon>
        <taxon>Stylosanthes</taxon>
    </lineage>
</organism>
<gene>
    <name evidence="2" type="ORF">PIB30_103289</name>
</gene>
<proteinExistence type="predicted"/>
<comment type="caution">
    <text evidence="2">The sequence shown here is derived from an EMBL/GenBank/DDBJ whole genome shotgun (WGS) entry which is preliminary data.</text>
</comment>
<feature type="region of interest" description="Disordered" evidence="1">
    <location>
        <begin position="66"/>
        <end position="112"/>
    </location>
</feature>